<accession>A0ABS1Y215</accession>
<evidence type="ECO:0000313" key="3">
    <source>
        <dbReference type="Proteomes" id="UP000601027"/>
    </source>
</evidence>
<dbReference type="Proteomes" id="UP000601027">
    <property type="component" value="Unassembled WGS sequence"/>
</dbReference>
<comment type="caution">
    <text evidence="2">The sequence shown here is derived from an EMBL/GenBank/DDBJ whole genome shotgun (WGS) entry which is preliminary data.</text>
</comment>
<proteinExistence type="predicted"/>
<evidence type="ECO:0000256" key="1">
    <source>
        <dbReference type="SAM" id="MobiDB-lite"/>
    </source>
</evidence>
<feature type="region of interest" description="Disordered" evidence="1">
    <location>
        <begin position="25"/>
        <end position="50"/>
    </location>
</feature>
<organism evidence="2 3">
    <name type="scientific">Micromonospora parastrephiae</name>
    <dbReference type="NCBI Taxonomy" id="2806101"/>
    <lineage>
        <taxon>Bacteria</taxon>
        <taxon>Bacillati</taxon>
        <taxon>Actinomycetota</taxon>
        <taxon>Actinomycetes</taxon>
        <taxon>Micromonosporales</taxon>
        <taxon>Micromonosporaceae</taxon>
        <taxon>Micromonospora</taxon>
    </lineage>
</organism>
<feature type="compositionally biased region" description="Pro residues" evidence="1">
    <location>
        <begin position="36"/>
        <end position="50"/>
    </location>
</feature>
<protein>
    <submittedName>
        <fullName evidence="2">Uncharacterized protein</fullName>
    </submittedName>
</protein>
<evidence type="ECO:0000313" key="2">
    <source>
        <dbReference type="EMBL" id="MBM0235561.1"/>
    </source>
</evidence>
<name>A0ABS1Y215_9ACTN</name>
<gene>
    <name evidence="2" type="ORF">JNW91_29580</name>
</gene>
<keyword evidence="3" id="KW-1185">Reference proteome</keyword>
<sequence length="50" mass="5207">MTVLALLADLAGPVIRPSCGDHALIEPGDITDFPRGPSPPARPPRPPARP</sequence>
<dbReference type="EMBL" id="JAEVHM010000291">
    <property type="protein sequence ID" value="MBM0235561.1"/>
    <property type="molecule type" value="Genomic_DNA"/>
</dbReference>
<reference evidence="2 3" key="1">
    <citation type="submission" date="2021-01" db="EMBL/GenBank/DDBJ databases">
        <title>Draft genome sequence of Micromonospora sp. strain STR1_7.</title>
        <authorList>
            <person name="Karlyshev A."/>
            <person name="Jawad R."/>
        </authorList>
    </citation>
    <scope>NUCLEOTIDE SEQUENCE [LARGE SCALE GENOMIC DNA]</scope>
    <source>
        <strain evidence="2 3">STR1-7</strain>
    </source>
</reference>
<dbReference type="RefSeq" id="WP_203178804.1">
    <property type="nucleotide sequence ID" value="NZ_JAEVHM010000291.1"/>
</dbReference>